<comment type="caution">
    <text evidence="1">The sequence shown here is derived from an EMBL/GenBank/DDBJ whole genome shotgun (WGS) entry which is preliminary data.</text>
</comment>
<dbReference type="SUPFAM" id="SSF52540">
    <property type="entry name" value="P-loop containing nucleoside triphosphate hydrolases"/>
    <property type="match status" value="1"/>
</dbReference>
<name>A0A0F9GS57_9ZZZZ</name>
<reference evidence="1" key="1">
    <citation type="journal article" date="2015" name="Nature">
        <title>Complex archaea that bridge the gap between prokaryotes and eukaryotes.</title>
        <authorList>
            <person name="Spang A."/>
            <person name="Saw J.H."/>
            <person name="Jorgensen S.L."/>
            <person name="Zaremba-Niedzwiedzka K."/>
            <person name="Martijn J."/>
            <person name="Lind A.E."/>
            <person name="van Eijk R."/>
            <person name="Schleper C."/>
            <person name="Guy L."/>
            <person name="Ettema T.J."/>
        </authorList>
    </citation>
    <scope>NUCLEOTIDE SEQUENCE</scope>
</reference>
<dbReference type="InterPro" id="IPR027417">
    <property type="entry name" value="P-loop_NTPase"/>
</dbReference>
<accession>A0A0F9GS57</accession>
<sequence>MTTPPPHVTNVSAEVVFERYARVVVVGGPAAGKSTMTANLQRPVIHTDDLMELPWAEVPEALIAAVCEHPRWCMEGVQTARALRKGLECDAVIVIKGWLRPLTPRQIGMHKAIRTVLADWLATDPTVPVHVIEAVKVAIWSVNY</sequence>
<evidence type="ECO:0000313" key="1">
    <source>
        <dbReference type="EMBL" id="KKL72240.1"/>
    </source>
</evidence>
<gene>
    <name evidence="1" type="ORF">LCGC14_2086930</name>
</gene>
<organism evidence="1">
    <name type="scientific">marine sediment metagenome</name>
    <dbReference type="NCBI Taxonomy" id="412755"/>
    <lineage>
        <taxon>unclassified sequences</taxon>
        <taxon>metagenomes</taxon>
        <taxon>ecological metagenomes</taxon>
    </lineage>
</organism>
<dbReference type="AlphaFoldDB" id="A0A0F9GS57"/>
<proteinExistence type="predicted"/>
<evidence type="ECO:0008006" key="2">
    <source>
        <dbReference type="Google" id="ProtNLM"/>
    </source>
</evidence>
<protein>
    <recommendedName>
        <fullName evidence="2">Zeta toxin domain-containing protein</fullName>
    </recommendedName>
</protein>
<dbReference type="EMBL" id="LAZR01025333">
    <property type="protein sequence ID" value="KKL72240.1"/>
    <property type="molecule type" value="Genomic_DNA"/>
</dbReference>